<evidence type="ECO:0000256" key="3">
    <source>
        <dbReference type="ARBA" id="ARBA00023125"/>
    </source>
</evidence>
<dbReference type="PROSITE" id="PS00622">
    <property type="entry name" value="HTH_LUXR_1"/>
    <property type="match status" value="1"/>
</dbReference>
<dbReference type="Gene3D" id="1.10.10.10">
    <property type="entry name" value="Winged helix-like DNA-binding domain superfamily/Winged helix DNA-binding domain"/>
    <property type="match status" value="1"/>
</dbReference>
<feature type="modified residue" description="4-aspartylphosphate" evidence="5">
    <location>
        <position position="67"/>
    </location>
</feature>
<evidence type="ECO:0000259" key="7">
    <source>
        <dbReference type="PROSITE" id="PS50110"/>
    </source>
</evidence>
<evidence type="ECO:0000256" key="1">
    <source>
        <dbReference type="ARBA" id="ARBA00022553"/>
    </source>
</evidence>
<dbReference type="PROSITE" id="PS50043">
    <property type="entry name" value="HTH_LUXR_2"/>
    <property type="match status" value="1"/>
</dbReference>
<dbReference type="SUPFAM" id="SSF46894">
    <property type="entry name" value="C-terminal effector domain of the bipartite response regulators"/>
    <property type="match status" value="1"/>
</dbReference>
<sequence>MHSEPTGKTCSVVIADDHAIIREAIRDLLTSSAETDNIQFSVIATAENGLEAIAAVKAHRPDLLFLDISMPLASGAELIHDVRCWSPETRIAVFTGISAAGVLAAVVEAGADGLFSKSHPARDMVAKLPLLLSGGRYVAAEFTDLIRRGQQAGALTGRERQVLNMIVAGKSNKEIAGELYISPKTVEKHRASVMGKLEAHSVVQLMARALKDGLIDPSPV</sequence>
<dbReference type="SMART" id="SM00421">
    <property type="entry name" value="HTH_LUXR"/>
    <property type="match status" value="1"/>
</dbReference>
<comment type="caution">
    <text evidence="8">The sequence shown here is derived from an EMBL/GenBank/DDBJ whole genome shotgun (WGS) entry which is preliminary data.</text>
</comment>
<protein>
    <submittedName>
        <fullName evidence="8">Response regulator transcription factor</fullName>
    </submittedName>
</protein>
<reference evidence="8 9" key="1">
    <citation type="submission" date="2023-12" db="EMBL/GenBank/DDBJ databases">
        <title>Baltic Sea Cyanobacteria.</title>
        <authorList>
            <person name="Delbaje E."/>
            <person name="Fewer D.P."/>
            <person name="Shishido T.K."/>
        </authorList>
    </citation>
    <scope>NUCLEOTIDE SEQUENCE [LARGE SCALE GENOMIC DNA]</scope>
    <source>
        <strain evidence="8 9">UHCC 0281</strain>
    </source>
</reference>
<evidence type="ECO:0000313" key="9">
    <source>
        <dbReference type="Proteomes" id="UP001302329"/>
    </source>
</evidence>
<proteinExistence type="predicted"/>
<dbReference type="InterPro" id="IPR011006">
    <property type="entry name" value="CheY-like_superfamily"/>
</dbReference>
<evidence type="ECO:0000256" key="4">
    <source>
        <dbReference type="ARBA" id="ARBA00023163"/>
    </source>
</evidence>
<keyword evidence="4" id="KW-0804">Transcription</keyword>
<dbReference type="PANTHER" id="PTHR43214:SF41">
    <property type="entry name" value="NITRATE_NITRITE RESPONSE REGULATOR PROTEIN NARP"/>
    <property type="match status" value="1"/>
</dbReference>
<dbReference type="InterPro" id="IPR001789">
    <property type="entry name" value="Sig_transdc_resp-reg_receiver"/>
</dbReference>
<evidence type="ECO:0000259" key="6">
    <source>
        <dbReference type="PROSITE" id="PS50043"/>
    </source>
</evidence>
<dbReference type="CDD" id="cd17535">
    <property type="entry name" value="REC_NarL-like"/>
    <property type="match status" value="1"/>
</dbReference>
<dbReference type="RefSeq" id="WP_323355877.1">
    <property type="nucleotide sequence ID" value="NZ_JAYGHY010000008.1"/>
</dbReference>
<evidence type="ECO:0000313" key="8">
    <source>
        <dbReference type="EMBL" id="MEA5441764.1"/>
    </source>
</evidence>
<dbReference type="Gene3D" id="3.40.50.2300">
    <property type="match status" value="1"/>
</dbReference>
<dbReference type="InterPro" id="IPR058245">
    <property type="entry name" value="NreC/VraR/RcsB-like_REC"/>
</dbReference>
<dbReference type="PRINTS" id="PR00038">
    <property type="entry name" value="HTHLUXR"/>
</dbReference>
<keyword evidence="3" id="KW-0238">DNA-binding</keyword>
<dbReference type="SMART" id="SM00448">
    <property type="entry name" value="REC"/>
    <property type="match status" value="1"/>
</dbReference>
<dbReference type="Pfam" id="PF00196">
    <property type="entry name" value="GerE"/>
    <property type="match status" value="1"/>
</dbReference>
<organism evidence="8 9">
    <name type="scientific">Cyanobium gracile UHCC 0281</name>
    <dbReference type="NCBI Taxonomy" id="3110309"/>
    <lineage>
        <taxon>Bacteria</taxon>
        <taxon>Bacillati</taxon>
        <taxon>Cyanobacteriota</taxon>
        <taxon>Cyanophyceae</taxon>
        <taxon>Synechococcales</taxon>
        <taxon>Prochlorococcaceae</taxon>
        <taxon>Cyanobium</taxon>
    </lineage>
</organism>
<evidence type="ECO:0000256" key="2">
    <source>
        <dbReference type="ARBA" id="ARBA00023015"/>
    </source>
</evidence>
<dbReference type="PROSITE" id="PS50110">
    <property type="entry name" value="RESPONSE_REGULATORY"/>
    <property type="match status" value="1"/>
</dbReference>
<keyword evidence="2" id="KW-0805">Transcription regulation</keyword>
<dbReference type="SUPFAM" id="SSF52172">
    <property type="entry name" value="CheY-like"/>
    <property type="match status" value="1"/>
</dbReference>
<dbReference type="Pfam" id="PF00072">
    <property type="entry name" value="Response_reg"/>
    <property type="match status" value="1"/>
</dbReference>
<dbReference type="EMBL" id="JAYGHY010000008">
    <property type="protein sequence ID" value="MEA5441764.1"/>
    <property type="molecule type" value="Genomic_DNA"/>
</dbReference>
<keyword evidence="1 5" id="KW-0597">Phosphoprotein</keyword>
<dbReference type="InterPro" id="IPR000792">
    <property type="entry name" value="Tscrpt_reg_LuxR_C"/>
</dbReference>
<gene>
    <name evidence="8" type="ORF">VB739_04280</name>
</gene>
<feature type="domain" description="Response regulatory" evidence="7">
    <location>
        <begin position="11"/>
        <end position="132"/>
    </location>
</feature>
<dbReference type="InterPro" id="IPR039420">
    <property type="entry name" value="WalR-like"/>
</dbReference>
<dbReference type="CDD" id="cd06170">
    <property type="entry name" value="LuxR_C_like"/>
    <property type="match status" value="1"/>
</dbReference>
<dbReference type="Proteomes" id="UP001302329">
    <property type="component" value="Unassembled WGS sequence"/>
</dbReference>
<name>A0ABU5STE3_9CYAN</name>
<evidence type="ECO:0000256" key="5">
    <source>
        <dbReference type="PROSITE-ProRule" id="PRU00169"/>
    </source>
</evidence>
<dbReference type="InterPro" id="IPR016032">
    <property type="entry name" value="Sig_transdc_resp-reg_C-effctor"/>
</dbReference>
<keyword evidence="9" id="KW-1185">Reference proteome</keyword>
<dbReference type="PANTHER" id="PTHR43214">
    <property type="entry name" value="TWO-COMPONENT RESPONSE REGULATOR"/>
    <property type="match status" value="1"/>
</dbReference>
<accession>A0ABU5STE3</accession>
<dbReference type="InterPro" id="IPR036388">
    <property type="entry name" value="WH-like_DNA-bd_sf"/>
</dbReference>
<feature type="domain" description="HTH luxR-type" evidence="6">
    <location>
        <begin position="148"/>
        <end position="213"/>
    </location>
</feature>